<sequence>MFWLKSLFSINSMGKSFQVILALLGAIFTWKWAAPYIDANAPQHLFFTVCYLAIWWAFAFIVIAFFKAIARASNGVAREYILEKQADSFLEKEAEHLQGMIAFLGEEEKALVFRVYEEGPIKMPTLSQPVHRLIQNGFLLKKYSVNEDFLVCQMTKAGRQAVHRFKKFA</sequence>
<proteinExistence type="predicted"/>
<feature type="transmembrane region" description="Helical" evidence="1">
    <location>
        <begin position="43"/>
        <end position="66"/>
    </location>
</feature>
<evidence type="ECO:0000313" key="2">
    <source>
        <dbReference type="EMBL" id="SPJ33452.1"/>
    </source>
</evidence>
<dbReference type="RefSeq" id="WP_133241002.1">
    <property type="nucleotide sequence ID" value="NZ_ONZI01000002.1"/>
</dbReference>
<keyword evidence="1" id="KW-1133">Transmembrane helix</keyword>
<accession>A0A2R8CKV8</accession>
<keyword evidence="1" id="KW-0472">Membrane</keyword>
<reference evidence="3" key="1">
    <citation type="submission" date="2018-03" db="EMBL/GenBank/DDBJ databases">
        <authorList>
            <person name="Navarro De La Torre S."/>
        </authorList>
    </citation>
    <scope>NUCLEOTIDE SEQUENCE [LARGE SCALE GENOMIC DNA]</scope>
    <source>
        <strain evidence="3">EAod3</strain>
    </source>
</reference>
<keyword evidence="3" id="KW-1185">Reference proteome</keyword>
<keyword evidence="1" id="KW-0812">Transmembrane</keyword>
<gene>
    <name evidence="2" type="ORF">KSP9073_01461</name>
</gene>
<evidence type="ECO:0000256" key="1">
    <source>
        <dbReference type="SAM" id="Phobius"/>
    </source>
</evidence>
<protein>
    <submittedName>
        <fullName evidence="2">Uncharacterized protein</fullName>
    </submittedName>
</protein>
<name>A0A2R8CKV8_9GAMM</name>
<dbReference type="Proteomes" id="UP000244934">
    <property type="component" value="Unassembled WGS sequence"/>
</dbReference>
<dbReference type="AlphaFoldDB" id="A0A2R8CKV8"/>
<dbReference type="EMBL" id="ONZI01000002">
    <property type="protein sequence ID" value="SPJ33452.1"/>
    <property type="molecule type" value="Genomic_DNA"/>
</dbReference>
<evidence type="ECO:0000313" key="3">
    <source>
        <dbReference type="Proteomes" id="UP000244934"/>
    </source>
</evidence>
<organism evidence="2 3">
    <name type="scientific">Kushneria phyllosphaerae</name>
    <dbReference type="NCBI Taxonomy" id="2100822"/>
    <lineage>
        <taxon>Bacteria</taxon>
        <taxon>Pseudomonadati</taxon>
        <taxon>Pseudomonadota</taxon>
        <taxon>Gammaproteobacteria</taxon>
        <taxon>Oceanospirillales</taxon>
        <taxon>Halomonadaceae</taxon>
        <taxon>Kushneria</taxon>
    </lineage>
</organism>